<evidence type="ECO:0000313" key="9">
    <source>
        <dbReference type="EMBL" id="QII11081.1"/>
    </source>
</evidence>
<dbReference type="KEGG" id="kst:KSMBR1_0831"/>
<reference evidence="10" key="3">
    <citation type="submission" date="2017-10" db="EMBL/GenBank/DDBJ databases">
        <authorList>
            <person name="Banno H."/>
            <person name="Chua N.-H."/>
        </authorList>
    </citation>
    <scope>NUCLEOTIDE SEQUENCE [LARGE SCALE GENOMIC DNA]</scope>
    <source>
        <strain evidence="10">Kuenenia_mbr1_ru-nijmegen</strain>
    </source>
</reference>
<proteinExistence type="predicted"/>
<dbReference type="InterPro" id="IPR017896">
    <property type="entry name" value="4Fe4S_Fe-S-bd"/>
</dbReference>
<evidence type="ECO:0000313" key="10">
    <source>
        <dbReference type="EMBL" id="SOH03342.1"/>
    </source>
</evidence>
<protein>
    <recommendedName>
        <fullName evidence="6">Ferredoxin</fullName>
    </recommendedName>
</protein>
<dbReference type="Gene3D" id="3.30.70.20">
    <property type="match status" value="1"/>
</dbReference>
<name>Q1Q217_KUEST</name>
<keyword evidence="4 6" id="KW-0408">Iron</keyword>
<reference evidence="8" key="1">
    <citation type="journal article" date="2006" name="Nature">
        <title>Deciphering the evolution and metabolism of an anammox bacterium from a community genome.</title>
        <authorList>
            <person name="Strous M."/>
            <person name="Pelletier E."/>
            <person name="Mangenot S."/>
            <person name="Rattei T."/>
            <person name="Lehner A."/>
            <person name="Taylor M.W."/>
            <person name="Horn M."/>
            <person name="Daims H."/>
            <person name="Bartol-Mavel D."/>
            <person name="Wincker P."/>
            <person name="Barbe V."/>
            <person name="Fonknechten N."/>
            <person name="Vallenet D."/>
            <person name="Segurens B."/>
            <person name="Schenowitz-Truong C."/>
            <person name="Medigue C."/>
            <person name="Collingro A."/>
            <person name="Snel B."/>
            <person name="Dutilh B.E."/>
            <person name="OpDenCamp H.J.M."/>
            <person name="vanDerDrift C."/>
            <person name="Cirpus I."/>
            <person name="vanDePas-Schoonen K.T."/>
            <person name="Harhangi H.R."/>
            <person name="vanNiftrik L."/>
            <person name="Schmid M."/>
            <person name="Keltjens J."/>
            <person name="vanDeVossenberg J."/>
            <person name="Kartal B."/>
            <person name="Meier H."/>
            <person name="Frishman D."/>
            <person name="Huynen M.A."/>
            <person name="Mewes H."/>
            <person name="Weissenbach J."/>
            <person name="Jetten M.S.M."/>
            <person name="Wagner M."/>
            <person name="LePaslier D."/>
        </authorList>
    </citation>
    <scope>NUCLEOTIDE SEQUENCE</scope>
</reference>
<dbReference type="PROSITE" id="PS00198">
    <property type="entry name" value="4FE4S_FER_1"/>
    <property type="match status" value="1"/>
</dbReference>
<dbReference type="OrthoDB" id="9803319at2"/>
<reference evidence="8" key="2">
    <citation type="submission" date="2006-01" db="EMBL/GenBank/DDBJ databases">
        <authorList>
            <person name="Genoscope"/>
        </authorList>
    </citation>
    <scope>NUCLEOTIDE SEQUENCE</scope>
</reference>
<evidence type="ECO:0000256" key="2">
    <source>
        <dbReference type="ARBA" id="ARBA00022723"/>
    </source>
</evidence>
<dbReference type="Pfam" id="PF13370">
    <property type="entry name" value="Fer4_13"/>
    <property type="match status" value="1"/>
</dbReference>
<dbReference type="Proteomes" id="UP000221734">
    <property type="component" value="Chromosome Kuenenia_stuttgartiensis_MBR1"/>
</dbReference>
<evidence type="ECO:0000256" key="5">
    <source>
        <dbReference type="ARBA" id="ARBA00023014"/>
    </source>
</evidence>
<reference evidence="9 12" key="5">
    <citation type="submission" date="2020-02" db="EMBL/GenBank/DDBJ databases">
        <title>Newly sequenced genome of strain CSTR1 showed variability in Candidatus Kuenenia stuttgartiensis genomes.</title>
        <authorList>
            <person name="Ding C."/>
            <person name="Adrian L."/>
        </authorList>
    </citation>
    <scope>NUCLEOTIDE SEQUENCE [LARGE SCALE GENOMIC DNA]</scope>
    <source>
        <strain evidence="9 12">CSTR1</strain>
    </source>
</reference>
<dbReference type="EMBL" id="LT934425">
    <property type="protein sequence ID" value="SOH03342.1"/>
    <property type="molecule type" value="Genomic_DNA"/>
</dbReference>
<dbReference type="SUPFAM" id="SSF54862">
    <property type="entry name" value="4Fe-4S ferredoxins"/>
    <property type="match status" value="1"/>
</dbReference>
<dbReference type="AlphaFoldDB" id="Q1Q217"/>
<dbReference type="PROSITE" id="PS51379">
    <property type="entry name" value="4FE4S_FER_2"/>
    <property type="match status" value="1"/>
</dbReference>
<evidence type="ECO:0000256" key="6">
    <source>
        <dbReference type="RuleBase" id="RU368020"/>
    </source>
</evidence>
<evidence type="ECO:0000256" key="3">
    <source>
        <dbReference type="ARBA" id="ARBA00022982"/>
    </source>
</evidence>
<dbReference type="RefSeq" id="WP_099324193.1">
    <property type="nucleotide sequence ID" value="NZ_CP049055.1"/>
</dbReference>
<feature type="domain" description="4Fe-4S ferredoxin-type" evidence="7">
    <location>
        <begin position="1"/>
        <end position="29"/>
    </location>
</feature>
<accession>Q1Q217</accession>
<dbReference type="PANTHER" id="PTHR36923:SF3">
    <property type="entry name" value="FERREDOXIN"/>
    <property type="match status" value="1"/>
</dbReference>
<evidence type="ECO:0000313" key="11">
    <source>
        <dbReference type="Proteomes" id="UP000221734"/>
    </source>
</evidence>
<keyword evidence="3 6" id="KW-0249">Electron transport</keyword>
<dbReference type="EMBL" id="CT573071">
    <property type="protein sequence ID" value="CAJ74050.1"/>
    <property type="molecule type" value="Genomic_DNA"/>
</dbReference>
<evidence type="ECO:0000313" key="8">
    <source>
        <dbReference type="EMBL" id="CAJ74050.1"/>
    </source>
</evidence>
<keyword evidence="5 6" id="KW-0411">Iron-sulfur</keyword>
<dbReference type="InterPro" id="IPR051269">
    <property type="entry name" value="Fe-S_cluster_ET"/>
</dbReference>
<comment type="function">
    <text evidence="6">Ferredoxins are iron-sulfur proteins that transfer electrons in a wide variety of metabolic reactions.</text>
</comment>
<dbReference type="Proteomes" id="UP000501926">
    <property type="component" value="Chromosome"/>
</dbReference>
<dbReference type="PRINTS" id="PR00352">
    <property type="entry name" value="3FE4SFRDOXIN"/>
</dbReference>
<evidence type="ECO:0000259" key="7">
    <source>
        <dbReference type="PROSITE" id="PS51379"/>
    </source>
</evidence>
<dbReference type="GO" id="GO:0051536">
    <property type="term" value="F:iron-sulfur cluster binding"/>
    <property type="evidence" value="ECO:0007669"/>
    <property type="project" value="UniProtKB-KW"/>
</dbReference>
<dbReference type="InterPro" id="IPR017900">
    <property type="entry name" value="4Fe4S_Fe_S_CS"/>
</dbReference>
<sequence length="61" mass="6702">MHAKVDADTCTGCELCVQTCPEIFYMNGDLAEAKDIEVPSEYEDTCRQAAEECPVEAISLD</sequence>
<reference evidence="11" key="4">
    <citation type="submission" date="2017-10" db="EMBL/GenBank/DDBJ databases">
        <authorList>
            <person name="Frank J."/>
        </authorList>
    </citation>
    <scope>NUCLEOTIDE SEQUENCE [LARGE SCALE GENOMIC DNA]</scope>
</reference>
<evidence type="ECO:0000256" key="4">
    <source>
        <dbReference type="ARBA" id="ARBA00023004"/>
    </source>
</evidence>
<gene>
    <name evidence="8" type="primary">frd</name>
    <name evidence="10" type="synonym">frd_1</name>
    <name evidence="9" type="ORF">KsCSTR_17020</name>
    <name evidence="10" type="ORF">KSMBR1_0831</name>
    <name evidence="8" type="ORF">kuste3290</name>
</gene>
<keyword evidence="11" id="KW-1185">Reference proteome</keyword>
<dbReference type="PANTHER" id="PTHR36923">
    <property type="entry name" value="FERREDOXIN"/>
    <property type="match status" value="1"/>
</dbReference>
<keyword evidence="1 6" id="KW-0813">Transport</keyword>
<dbReference type="EMBL" id="CP049055">
    <property type="protein sequence ID" value="QII11081.1"/>
    <property type="molecule type" value="Genomic_DNA"/>
</dbReference>
<dbReference type="InterPro" id="IPR001080">
    <property type="entry name" value="3Fe4S_ferredoxin"/>
</dbReference>
<evidence type="ECO:0000256" key="1">
    <source>
        <dbReference type="ARBA" id="ARBA00022448"/>
    </source>
</evidence>
<keyword evidence="2 6" id="KW-0479">Metal-binding</keyword>
<dbReference type="GO" id="GO:0009055">
    <property type="term" value="F:electron transfer activity"/>
    <property type="evidence" value="ECO:0007669"/>
    <property type="project" value="UniProtKB-UniRule"/>
</dbReference>
<evidence type="ECO:0000313" key="12">
    <source>
        <dbReference type="Proteomes" id="UP000501926"/>
    </source>
</evidence>
<organism evidence="8">
    <name type="scientific">Kuenenia stuttgartiensis</name>
    <dbReference type="NCBI Taxonomy" id="174633"/>
    <lineage>
        <taxon>Bacteria</taxon>
        <taxon>Pseudomonadati</taxon>
        <taxon>Planctomycetota</taxon>
        <taxon>Candidatus Brocadiia</taxon>
        <taxon>Candidatus Brocadiales</taxon>
        <taxon>Candidatus Brocadiaceae</taxon>
        <taxon>Candidatus Kuenenia</taxon>
    </lineage>
</organism>
<dbReference type="GO" id="GO:0005506">
    <property type="term" value="F:iron ion binding"/>
    <property type="evidence" value="ECO:0007669"/>
    <property type="project" value="UniProtKB-UniRule"/>
</dbReference>